<evidence type="ECO:0000313" key="1">
    <source>
        <dbReference type="EMBL" id="MFH6603816.1"/>
    </source>
</evidence>
<dbReference type="EMBL" id="JBHFPV010000002">
    <property type="protein sequence ID" value="MFH6603816.1"/>
    <property type="molecule type" value="Genomic_DNA"/>
</dbReference>
<organism evidence="1 2">
    <name type="scientific">Meishania litoralis</name>
    <dbReference type="NCBI Taxonomy" id="3434685"/>
    <lineage>
        <taxon>Bacteria</taxon>
        <taxon>Pseudomonadati</taxon>
        <taxon>Bacteroidota</taxon>
        <taxon>Flavobacteriia</taxon>
        <taxon>Flavobacteriales</taxon>
        <taxon>Flavobacteriaceae</taxon>
        <taxon>Meishania</taxon>
    </lineage>
</organism>
<reference evidence="1" key="1">
    <citation type="submission" date="2024-09" db="EMBL/GenBank/DDBJ databases">
        <authorList>
            <person name="Liu J."/>
        </authorList>
    </citation>
    <scope>NUCLEOTIDE SEQUENCE</scope>
    <source>
        <strain evidence="1">NBU2967</strain>
    </source>
</reference>
<dbReference type="Proteomes" id="UP001595191">
    <property type="component" value="Unassembled WGS sequence"/>
</dbReference>
<proteinExistence type="predicted"/>
<evidence type="ECO:0000313" key="2">
    <source>
        <dbReference type="Proteomes" id="UP001595191"/>
    </source>
</evidence>
<gene>
    <name evidence="1" type="ORF">ACEZ3G_10040</name>
</gene>
<comment type="caution">
    <text evidence="1">The sequence shown here is derived from an EMBL/GenBank/DDBJ whole genome shotgun (WGS) entry which is preliminary data.</text>
</comment>
<name>A0ACC7LJA9_9FLAO</name>
<keyword evidence="2" id="KW-1185">Reference proteome</keyword>
<protein>
    <submittedName>
        <fullName evidence="1">Uncharacterized protein</fullName>
    </submittedName>
</protein>
<accession>A0ACC7LJA9</accession>
<sequence>MNLITQLLPWKRNLFVSIGVLVLLIVFSFYGLYTNKFYFFKFDNYIFPFLTIVHFAFLYVLWFKIKEGEIADPQMRNLEYALYVIFLVYVFQVFDTFYVLTTYSQYENHVIPGTFLPLGMLILVLQILLLGLTLLAFKYRKEFVGGYNFDDMNQHIDSWE</sequence>